<dbReference type="EMBL" id="QFPO01000007">
    <property type="protein sequence ID" value="PZQ14726.1"/>
    <property type="molecule type" value="Genomic_DNA"/>
</dbReference>
<evidence type="ECO:0000313" key="5">
    <source>
        <dbReference type="EMBL" id="PZQ14726.1"/>
    </source>
</evidence>
<dbReference type="PANTHER" id="PTHR47199:SF2">
    <property type="entry name" value="PHOTOSYSTEM II STABILITY_ASSEMBLY FACTOR HCF136, CHLOROPLASTIC"/>
    <property type="match status" value="1"/>
</dbReference>
<proteinExistence type="predicted"/>
<sequence length="364" mass="37341">MTSPIPRSPLRHRAPALLLCLLAVSAGVAYGDSEALDPLDPLLQPARAVPHAESAVLIAVARAGDRLVAAGESGIVLTSDDGGRRWHQTEVPVRVTLTAVYFPTPERGWAVGHSGVVLTSADAGATWTRQLDGRQIAGLPVEPAAAPPADAADAVPPSEPSPGDPLLDVLFLDEREGYAVGAFGLLLHTVDGGEHWRRASARLPNPDGNHLYGIARSGDRLYIAGERGAVFVSDDRGAHFRAVETPYQGSFFGVAAQQDQVVVFGLEGHAYAAATGADADWRALGTGGSAWTAAAALDDGRLALVGQSGTVAIAPAHGELVRLPVEAPPVSDVAPGTGGDLVMVGPRGVHVVAAADASIGSAAR</sequence>
<reference evidence="5 6" key="1">
    <citation type="submission" date="2017-08" db="EMBL/GenBank/DDBJ databases">
        <title>Infants hospitalized years apart are colonized by the same room-sourced microbial strains.</title>
        <authorList>
            <person name="Brooks B."/>
            <person name="Olm M.R."/>
            <person name="Firek B.A."/>
            <person name="Baker R."/>
            <person name="Thomas B.C."/>
            <person name="Morowitz M.J."/>
            <person name="Banfield J.F."/>
        </authorList>
    </citation>
    <scope>NUCLEOTIDE SEQUENCE [LARGE SCALE GENOMIC DNA]</scope>
    <source>
        <strain evidence="5">S2_005_003_R2_42</strain>
    </source>
</reference>
<protein>
    <recommendedName>
        <fullName evidence="4">Photosynthesis system II assembly factor Ycf48/Hcf136-like domain-containing protein</fullName>
    </recommendedName>
</protein>
<dbReference type="Pfam" id="PF14870">
    <property type="entry name" value="PSII_BNR"/>
    <property type="match status" value="2"/>
</dbReference>
<dbReference type="GO" id="GO:0015979">
    <property type="term" value="P:photosynthesis"/>
    <property type="evidence" value="ECO:0007669"/>
    <property type="project" value="UniProtKB-KW"/>
</dbReference>
<evidence type="ECO:0000256" key="1">
    <source>
        <dbReference type="ARBA" id="ARBA00022531"/>
    </source>
</evidence>
<evidence type="ECO:0000259" key="4">
    <source>
        <dbReference type="Pfam" id="PF14870"/>
    </source>
</evidence>
<evidence type="ECO:0000313" key="6">
    <source>
        <dbReference type="Proteomes" id="UP000249046"/>
    </source>
</evidence>
<feature type="chain" id="PRO_5016110891" description="Photosynthesis system II assembly factor Ycf48/Hcf136-like domain-containing protein" evidence="3">
    <location>
        <begin position="32"/>
        <end position="364"/>
    </location>
</feature>
<feature type="signal peptide" evidence="3">
    <location>
        <begin position="1"/>
        <end position="31"/>
    </location>
</feature>
<dbReference type="SUPFAM" id="SSF50939">
    <property type="entry name" value="Sialidases"/>
    <property type="match status" value="1"/>
</dbReference>
<dbReference type="Proteomes" id="UP000249046">
    <property type="component" value="Unassembled WGS sequence"/>
</dbReference>
<accession>A0A2W5KC74</accession>
<evidence type="ECO:0000256" key="3">
    <source>
        <dbReference type="SAM" id="SignalP"/>
    </source>
</evidence>
<comment type="caution">
    <text evidence="5">The sequence shown here is derived from an EMBL/GenBank/DDBJ whole genome shotgun (WGS) entry which is preliminary data.</text>
</comment>
<dbReference type="Gene3D" id="2.130.10.10">
    <property type="entry name" value="YVTN repeat-like/Quinoprotein amine dehydrogenase"/>
    <property type="match status" value="2"/>
</dbReference>
<dbReference type="GO" id="GO:0009523">
    <property type="term" value="C:photosystem II"/>
    <property type="evidence" value="ECO:0007669"/>
    <property type="project" value="UniProtKB-KW"/>
</dbReference>
<dbReference type="PANTHER" id="PTHR47199">
    <property type="entry name" value="PHOTOSYSTEM II STABILITY/ASSEMBLY FACTOR HCF136, CHLOROPLASTIC"/>
    <property type="match status" value="1"/>
</dbReference>
<name>A0A2W5KC74_9GAMM</name>
<gene>
    <name evidence="5" type="ORF">DI564_09480</name>
</gene>
<keyword evidence="3" id="KW-0732">Signal</keyword>
<dbReference type="InterPro" id="IPR036278">
    <property type="entry name" value="Sialidase_sf"/>
</dbReference>
<evidence type="ECO:0000256" key="2">
    <source>
        <dbReference type="ARBA" id="ARBA00023276"/>
    </source>
</evidence>
<organism evidence="5 6">
    <name type="scientific">Rhodanobacter denitrificans</name>
    <dbReference type="NCBI Taxonomy" id="666685"/>
    <lineage>
        <taxon>Bacteria</taxon>
        <taxon>Pseudomonadati</taxon>
        <taxon>Pseudomonadota</taxon>
        <taxon>Gammaproteobacteria</taxon>
        <taxon>Lysobacterales</taxon>
        <taxon>Rhodanobacteraceae</taxon>
        <taxon>Rhodanobacter</taxon>
    </lineage>
</organism>
<feature type="domain" description="Photosynthesis system II assembly factor Ycf48/Hcf136-like" evidence="4">
    <location>
        <begin position="166"/>
        <end position="245"/>
    </location>
</feature>
<dbReference type="InterPro" id="IPR028203">
    <property type="entry name" value="PSII_CF48-like_dom"/>
</dbReference>
<keyword evidence="2" id="KW-0604">Photosystem II</keyword>
<keyword evidence="1" id="KW-0602">Photosynthesis</keyword>
<dbReference type="AlphaFoldDB" id="A0A2W5KC74"/>
<feature type="domain" description="Photosynthesis system II assembly factor Ycf48/Hcf136-like" evidence="4">
    <location>
        <begin position="71"/>
        <end position="144"/>
    </location>
</feature>
<dbReference type="InterPro" id="IPR015943">
    <property type="entry name" value="WD40/YVTN_repeat-like_dom_sf"/>
</dbReference>